<feature type="transmembrane region" description="Helical" evidence="6">
    <location>
        <begin position="56"/>
        <end position="78"/>
    </location>
</feature>
<accession>A0A927GTL8</accession>
<feature type="transmembrane region" description="Helical" evidence="6">
    <location>
        <begin position="25"/>
        <end position="44"/>
    </location>
</feature>
<comment type="caution">
    <text evidence="7">The sequence shown here is derived from an EMBL/GenBank/DDBJ whole genome shotgun (WGS) entry which is preliminary data.</text>
</comment>
<gene>
    <name evidence="7" type="ORF">IDH44_18675</name>
</gene>
<dbReference type="InterPro" id="IPR005538">
    <property type="entry name" value="LrgA/CidA"/>
</dbReference>
<dbReference type="Pfam" id="PF03788">
    <property type="entry name" value="LrgA"/>
    <property type="match status" value="1"/>
</dbReference>
<dbReference type="RefSeq" id="WP_190920337.1">
    <property type="nucleotide sequence ID" value="NZ_JACXIZ010000035.1"/>
</dbReference>
<keyword evidence="3 6" id="KW-0812">Transmembrane</keyword>
<keyword evidence="5 6" id="KW-0472">Membrane</keyword>
<keyword evidence="4 6" id="KW-1133">Transmembrane helix</keyword>
<evidence type="ECO:0000256" key="6">
    <source>
        <dbReference type="SAM" id="Phobius"/>
    </source>
</evidence>
<evidence type="ECO:0000256" key="5">
    <source>
        <dbReference type="ARBA" id="ARBA00023136"/>
    </source>
</evidence>
<evidence type="ECO:0000313" key="7">
    <source>
        <dbReference type="EMBL" id="MBD2847230.1"/>
    </source>
</evidence>
<dbReference type="AlphaFoldDB" id="A0A927GTL8"/>
<evidence type="ECO:0000256" key="4">
    <source>
        <dbReference type="ARBA" id="ARBA00022989"/>
    </source>
</evidence>
<dbReference type="PANTHER" id="PTHR33931:SF2">
    <property type="entry name" value="HOLIN-LIKE PROTEIN CIDA"/>
    <property type="match status" value="1"/>
</dbReference>
<name>A0A927GTL8_9BACL</name>
<dbReference type="GO" id="GO:0005886">
    <property type="term" value="C:plasma membrane"/>
    <property type="evidence" value="ECO:0007669"/>
    <property type="project" value="UniProtKB-SubCell"/>
</dbReference>
<dbReference type="PANTHER" id="PTHR33931">
    <property type="entry name" value="HOLIN-LIKE PROTEIN CIDA-RELATED"/>
    <property type="match status" value="1"/>
</dbReference>
<keyword evidence="8" id="KW-1185">Reference proteome</keyword>
<proteinExistence type="predicted"/>
<feature type="transmembrane region" description="Helical" evidence="6">
    <location>
        <begin position="84"/>
        <end position="108"/>
    </location>
</feature>
<organism evidence="7 8">
    <name type="scientific">Paenibacillus sabuli</name>
    <dbReference type="NCBI Taxonomy" id="2772509"/>
    <lineage>
        <taxon>Bacteria</taxon>
        <taxon>Bacillati</taxon>
        <taxon>Bacillota</taxon>
        <taxon>Bacilli</taxon>
        <taxon>Bacillales</taxon>
        <taxon>Paenibacillaceae</taxon>
        <taxon>Paenibacillus</taxon>
    </lineage>
</organism>
<comment type="subcellular location">
    <subcellularLocation>
        <location evidence="1">Cell membrane</location>
        <topology evidence="1">Multi-pass membrane protein</topology>
    </subcellularLocation>
</comment>
<dbReference type="EMBL" id="JACXIZ010000035">
    <property type="protein sequence ID" value="MBD2847230.1"/>
    <property type="molecule type" value="Genomic_DNA"/>
</dbReference>
<evidence type="ECO:0000256" key="1">
    <source>
        <dbReference type="ARBA" id="ARBA00004651"/>
    </source>
</evidence>
<keyword evidence="2" id="KW-1003">Cell membrane</keyword>
<protein>
    <submittedName>
        <fullName evidence="7">CidA/LrgA family protein</fullName>
    </submittedName>
</protein>
<sequence>MIGFSILLAFQMAGMAVQTGLGVPLPGNVIGLILFAGCLFLGWIKLEWVEQSAAFLVRHMMLFFLPYVAGSMILLRYVELSELAGLLLALVASTLVSLLAGGGLTTLLRKREEREDG</sequence>
<dbReference type="Proteomes" id="UP000621560">
    <property type="component" value="Unassembled WGS sequence"/>
</dbReference>
<evidence type="ECO:0000313" key="8">
    <source>
        <dbReference type="Proteomes" id="UP000621560"/>
    </source>
</evidence>
<reference evidence="7" key="1">
    <citation type="submission" date="2020-09" db="EMBL/GenBank/DDBJ databases">
        <title>A novel bacterium of genus Paenibacillus, isolated from South China Sea.</title>
        <authorList>
            <person name="Huang H."/>
            <person name="Mo K."/>
            <person name="Hu Y."/>
        </authorList>
    </citation>
    <scope>NUCLEOTIDE SEQUENCE</scope>
    <source>
        <strain evidence="7">IB182496</strain>
    </source>
</reference>
<evidence type="ECO:0000256" key="2">
    <source>
        <dbReference type="ARBA" id="ARBA00022475"/>
    </source>
</evidence>
<evidence type="ECO:0000256" key="3">
    <source>
        <dbReference type="ARBA" id="ARBA00022692"/>
    </source>
</evidence>